<protein>
    <recommendedName>
        <fullName evidence="4">PE family protein</fullName>
    </recommendedName>
</protein>
<sequence>MATTLELELEALGRARPALAALGSSLRSLAQAPQMSATADPGADSPSLVAARAVSSQTIPAVQGIIADRFTEVGDLIDMARTKFAESDQTLTTAITAAGSLLPPSR</sequence>
<dbReference type="Proteomes" id="UP001064782">
    <property type="component" value="Unassembled WGS sequence"/>
</dbReference>
<evidence type="ECO:0000313" key="3">
    <source>
        <dbReference type="Proteomes" id="UP001064782"/>
    </source>
</evidence>
<keyword evidence="3" id="KW-1185">Reference proteome</keyword>
<dbReference type="Proteomes" id="UP001165663">
    <property type="component" value="Unassembled WGS sequence"/>
</dbReference>
<gene>
    <name evidence="2" type="ORF">Mkiyose1413_08350</name>
    <name evidence="1" type="ORF">SRL2020028_18950</name>
</gene>
<dbReference type="GeneID" id="83628352"/>
<dbReference type="EMBL" id="BRZI01000003">
    <property type="protein sequence ID" value="GLD28952.1"/>
    <property type="molecule type" value="Genomic_DNA"/>
</dbReference>
<comment type="caution">
    <text evidence="2">The sequence shown here is derived from an EMBL/GenBank/DDBJ whole genome shotgun (WGS) entry which is preliminary data.</text>
</comment>
<evidence type="ECO:0008006" key="4">
    <source>
        <dbReference type="Google" id="ProtNLM"/>
    </source>
</evidence>
<reference evidence="2" key="1">
    <citation type="submission" date="2022-08" db="EMBL/GenBank/DDBJ databases">
        <title>Mycobacterium kiyosense sp. nov., scotochromogenic slow-glowing species isolated from respiratory specimens.</title>
        <authorList>
            <person name="Fukano H."/>
            <person name="Kazumi Y."/>
            <person name="Sakagami N."/>
            <person name="Ato M."/>
            <person name="Mitarai S."/>
            <person name="Hoshino Y."/>
        </authorList>
    </citation>
    <scope>NUCLEOTIDE SEQUENCE</scope>
    <source>
        <strain evidence="2">1413</strain>
        <strain evidence="1">SRL2020-028</strain>
    </source>
</reference>
<name>A0A9P3UY58_9MYCO</name>
<dbReference type="EMBL" id="BRXE01000014">
    <property type="protein sequence ID" value="GLB82639.1"/>
    <property type="molecule type" value="Genomic_DNA"/>
</dbReference>
<evidence type="ECO:0000313" key="1">
    <source>
        <dbReference type="EMBL" id="GLB82639.1"/>
    </source>
</evidence>
<dbReference type="AlphaFoldDB" id="A0A9P3UY58"/>
<dbReference type="RefSeq" id="WP_236981396.1">
    <property type="nucleotide sequence ID" value="NZ_BRXE01000014.1"/>
</dbReference>
<evidence type="ECO:0000313" key="2">
    <source>
        <dbReference type="EMBL" id="GLD28952.1"/>
    </source>
</evidence>
<proteinExistence type="predicted"/>
<accession>A0A9P3UY58</accession>
<organism evidence="2 3">
    <name type="scientific">Mycobacterium kiyosense</name>
    <dbReference type="NCBI Taxonomy" id="2871094"/>
    <lineage>
        <taxon>Bacteria</taxon>
        <taxon>Bacillati</taxon>
        <taxon>Actinomycetota</taxon>
        <taxon>Actinomycetes</taxon>
        <taxon>Mycobacteriales</taxon>
        <taxon>Mycobacteriaceae</taxon>
        <taxon>Mycobacterium</taxon>
    </lineage>
</organism>